<dbReference type="RefSeq" id="WP_284031561.1">
    <property type="nucleotide sequence ID" value="NZ_CP126154.1"/>
</dbReference>
<keyword evidence="1" id="KW-0472">Membrane</keyword>
<organism evidence="3 4">
    <name type="scientific">Halobaculum lipolyticum</name>
    <dbReference type="NCBI Taxonomy" id="3032001"/>
    <lineage>
        <taxon>Archaea</taxon>
        <taxon>Methanobacteriati</taxon>
        <taxon>Methanobacteriota</taxon>
        <taxon>Stenosarchaea group</taxon>
        <taxon>Halobacteria</taxon>
        <taxon>Halobacteriales</taxon>
        <taxon>Haloferacaceae</taxon>
        <taxon>Halobaculum</taxon>
    </lineage>
</organism>
<sequence length="135" mass="14130">MNFNALFDDDRAVSPVIGVILMVAITVILAAVIGSFVLGLGNSVQQTAPNANFQFDFDTANDEVTATHTGGDSIPESQLNVTTNNNFTTAWGSDPVTAGTTSDPVSYTPGSDTVRVIWSSENGDTSQTLAEESTP</sequence>
<proteinExistence type="predicted"/>
<dbReference type="PANTHER" id="PTHR38138:SF1">
    <property type="entry name" value="ARCHAEAL TYPE IV PILIN N-TERMINAL DOMAIN-CONTAINING PROTEIN"/>
    <property type="match status" value="1"/>
</dbReference>
<gene>
    <name evidence="3" type="ORF">ACFQL9_01565</name>
</gene>
<accession>A0ABD5W874</accession>
<dbReference type="InterPro" id="IPR012859">
    <property type="entry name" value="Pilin_N_archaeal"/>
</dbReference>
<dbReference type="NCBIfam" id="TIGR02537">
    <property type="entry name" value="arch_flag_Nterm"/>
    <property type="match status" value="1"/>
</dbReference>
<evidence type="ECO:0000259" key="2">
    <source>
        <dbReference type="Pfam" id="PF07790"/>
    </source>
</evidence>
<dbReference type="Proteomes" id="UP001596461">
    <property type="component" value="Unassembled WGS sequence"/>
</dbReference>
<feature type="transmembrane region" description="Helical" evidence="1">
    <location>
        <begin position="12"/>
        <end position="38"/>
    </location>
</feature>
<protein>
    <submittedName>
        <fullName evidence="3">Type IV pilin</fullName>
    </submittedName>
</protein>
<dbReference type="GeneID" id="81126470"/>
<name>A0ABD5W874_9EURY</name>
<reference evidence="3 4" key="1">
    <citation type="journal article" date="2019" name="Int. J. Syst. Evol. Microbiol.">
        <title>The Global Catalogue of Microorganisms (GCM) 10K type strain sequencing project: providing services to taxonomists for standard genome sequencing and annotation.</title>
        <authorList>
            <consortium name="The Broad Institute Genomics Platform"/>
            <consortium name="The Broad Institute Genome Sequencing Center for Infectious Disease"/>
            <person name="Wu L."/>
            <person name="Ma J."/>
        </authorList>
    </citation>
    <scope>NUCLEOTIDE SEQUENCE [LARGE SCALE GENOMIC DNA]</scope>
    <source>
        <strain evidence="3 4">DT31</strain>
    </source>
</reference>
<keyword evidence="1" id="KW-0812">Transmembrane</keyword>
<dbReference type="AlphaFoldDB" id="A0ABD5W874"/>
<dbReference type="EMBL" id="JBHTAH010000001">
    <property type="protein sequence ID" value="MFC7068315.1"/>
    <property type="molecule type" value="Genomic_DNA"/>
</dbReference>
<keyword evidence="4" id="KW-1185">Reference proteome</keyword>
<evidence type="ECO:0000313" key="3">
    <source>
        <dbReference type="EMBL" id="MFC7068315.1"/>
    </source>
</evidence>
<evidence type="ECO:0000256" key="1">
    <source>
        <dbReference type="SAM" id="Phobius"/>
    </source>
</evidence>
<dbReference type="PANTHER" id="PTHR38138">
    <property type="entry name" value="VNG6441H"/>
    <property type="match status" value="1"/>
</dbReference>
<keyword evidence="1" id="KW-1133">Transmembrane helix</keyword>
<feature type="domain" description="Archaeal Type IV pilin N-terminal" evidence="2">
    <location>
        <begin position="11"/>
        <end position="86"/>
    </location>
</feature>
<dbReference type="InterPro" id="IPR013373">
    <property type="entry name" value="Flagellin/pilin_N_arc"/>
</dbReference>
<evidence type="ECO:0000313" key="4">
    <source>
        <dbReference type="Proteomes" id="UP001596461"/>
    </source>
</evidence>
<dbReference type="Pfam" id="PF07790">
    <property type="entry name" value="Pilin_N"/>
    <property type="match status" value="1"/>
</dbReference>
<comment type="caution">
    <text evidence="3">The sequence shown here is derived from an EMBL/GenBank/DDBJ whole genome shotgun (WGS) entry which is preliminary data.</text>
</comment>